<evidence type="ECO:0000259" key="1">
    <source>
        <dbReference type="Pfam" id="PF08719"/>
    </source>
</evidence>
<protein>
    <recommendedName>
        <fullName evidence="1">NADAR domain-containing protein</fullName>
    </recommendedName>
</protein>
<dbReference type="CDD" id="cd15457">
    <property type="entry name" value="NADAR"/>
    <property type="match status" value="1"/>
</dbReference>
<feature type="domain" description="NADAR" evidence="1">
    <location>
        <begin position="25"/>
        <end position="167"/>
    </location>
</feature>
<gene>
    <name evidence="2" type="ORF">SDC9_146308</name>
</gene>
<sequence>MKEVVIRLYGSEQNRTYDIDTCIAFRKTSEPFGGLSNMAPGYKIDIYGIEFLTSEALYQACRFPNHPEIQKQIIKQHSPMYAKDVSKKYANLTREDWDIERVKIMRWALRAKLVNNWYSFGELLKSTNGKIIVEDSPKDTFWGAQKIEKNFVGINALGRLLMQLREQYLMIENQSLIKLVPPKIENFIIVEKQIGTISLDVSKQLYGRNEMLW</sequence>
<dbReference type="AlphaFoldDB" id="A0A645EAW4"/>
<dbReference type="NCBIfam" id="TIGR02464">
    <property type="entry name" value="ribofla_fusion"/>
    <property type="match status" value="1"/>
</dbReference>
<organism evidence="2">
    <name type="scientific">bioreactor metagenome</name>
    <dbReference type="NCBI Taxonomy" id="1076179"/>
    <lineage>
        <taxon>unclassified sequences</taxon>
        <taxon>metagenomes</taxon>
        <taxon>ecological metagenomes</taxon>
    </lineage>
</organism>
<dbReference type="InterPro" id="IPR012816">
    <property type="entry name" value="NADAR"/>
</dbReference>
<dbReference type="SUPFAM" id="SSF143990">
    <property type="entry name" value="YbiA-like"/>
    <property type="match status" value="1"/>
</dbReference>
<accession>A0A645EAW4</accession>
<dbReference type="Gene3D" id="1.10.357.40">
    <property type="entry name" value="YbiA-like"/>
    <property type="match status" value="1"/>
</dbReference>
<dbReference type="InterPro" id="IPR037238">
    <property type="entry name" value="YbiA-like_sf"/>
</dbReference>
<reference evidence="2" key="1">
    <citation type="submission" date="2019-08" db="EMBL/GenBank/DDBJ databases">
        <authorList>
            <person name="Kucharzyk K."/>
            <person name="Murdoch R.W."/>
            <person name="Higgins S."/>
            <person name="Loffler F."/>
        </authorList>
    </citation>
    <scope>NUCLEOTIDE SEQUENCE</scope>
</reference>
<dbReference type="Pfam" id="PF08719">
    <property type="entry name" value="NADAR"/>
    <property type="match status" value="1"/>
</dbReference>
<dbReference type="EMBL" id="VSSQ01045233">
    <property type="protein sequence ID" value="MPM99117.1"/>
    <property type="molecule type" value="Genomic_DNA"/>
</dbReference>
<evidence type="ECO:0000313" key="2">
    <source>
        <dbReference type="EMBL" id="MPM99117.1"/>
    </source>
</evidence>
<name>A0A645EAW4_9ZZZZ</name>
<comment type="caution">
    <text evidence="2">The sequence shown here is derived from an EMBL/GenBank/DDBJ whole genome shotgun (WGS) entry which is preliminary data.</text>
</comment>
<proteinExistence type="predicted"/>